<dbReference type="InterPro" id="IPR014583">
    <property type="entry name" value="Uncharacterised_Sir2-like"/>
</dbReference>
<dbReference type="STRING" id="187868.SAMN05192589_106123"/>
<gene>
    <name evidence="1" type="ORF">SAMN05192589_106123</name>
</gene>
<dbReference type="RefSeq" id="WP_092743810.1">
    <property type="nucleotide sequence ID" value="NZ_FMZC01000006.1"/>
</dbReference>
<sequence length="291" mass="32800">MGETEKLEQLRAACARGEVILFVGAGVSMGLGLPPWSALIEHMADELGMDPIAFADKGSYLVRAEYFRLQRGSLEPLRDWMACEWHRSDISVQNSRVHALIVHGGFRIIYTTNYDQWLERAFECHGVPHVPIVSVADLAKVKPGATQIIKFHGDVQSEESIVLDESSYFRRLDFESPLDIKLRADALGRSVLFIGYSLADINIRYLFYRLSRLWQLSVPGVPQPRSYLFSTHPNEVQREVLAQWGIDMLWIERANPSKALIEFLEAIISSPPAGLREVDSDDNETGDVDGQ</sequence>
<organism evidence="1 2">
    <name type="scientific">Paracidovorax valerianellae</name>
    <dbReference type="NCBI Taxonomy" id="187868"/>
    <lineage>
        <taxon>Bacteria</taxon>
        <taxon>Pseudomonadati</taxon>
        <taxon>Pseudomonadota</taxon>
        <taxon>Betaproteobacteria</taxon>
        <taxon>Burkholderiales</taxon>
        <taxon>Comamonadaceae</taxon>
        <taxon>Paracidovorax</taxon>
    </lineage>
</organism>
<dbReference type="AlphaFoldDB" id="A0A1G6UM24"/>
<evidence type="ECO:0000313" key="1">
    <source>
        <dbReference type="EMBL" id="SDD42480.1"/>
    </source>
</evidence>
<protein>
    <submittedName>
        <fullName evidence="1">SIR2-like domain-containing protein</fullName>
    </submittedName>
</protein>
<accession>A0A1G6UM24</accession>
<dbReference type="Proteomes" id="UP000198781">
    <property type="component" value="Unassembled WGS sequence"/>
</dbReference>
<dbReference type="EMBL" id="FMZC01000006">
    <property type="protein sequence ID" value="SDD42480.1"/>
    <property type="molecule type" value="Genomic_DNA"/>
</dbReference>
<dbReference type="Pfam" id="PF13289">
    <property type="entry name" value="SIR2_2"/>
    <property type="match status" value="1"/>
</dbReference>
<dbReference type="InterPro" id="IPR029035">
    <property type="entry name" value="DHS-like_NAD/FAD-binding_dom"/>
</dbReference>
<dbReference type="PIRSF" id="PIRSF033541">
    <property type="entry name" value="ORF25P_Sir2"/>
    <property type="match status" value="1"/>
</dbReference>
<dbReference type="SUPFAM" id="SSF52467">
    <property type="entry name" value="DHS-like NAD/FAD-binding domain"/>
    <property type="match status" value="1"/>
</dbReference>
<dbReference type="OrthoDB" id="7221817at2"/>
<reference evidence="1 2" key="1">
    <citation type="submission" date="2016-10" db="EMBL/GenBank/DDBJ databases">
        <authorList>
            <person name="de Groot N.N."/>
        </authorList>
    </citation>
    <scope>NUCLEOTIDE SEQUENCE [LARGE SCALE GENOMIC DNA]</scope>
    <source>
        <strain evidence="1 2">DSM 16619</strain>
    </source>
</reference>
<name>A0A1G6UM24_9BURK</name>
<evidence type="ECO:0000313" key="2">
    <source>
        <dbReference type="Proteomes" id="UP000198781"/>
    </source>
</evidence>
<keyword evidence="2" id="KW-1185">Reference proteome</keyword>
<proteinExistence type="predicted"/>